<evidence type="ECO:0000313" key="4">
    <source>
        <dbReference type="EMBL" id="MBU9767137.1"/>
    </source>
</evidence>
<dbReference type="PANTHER" id="PTHR30349:SF91">
    <property type="entry name" value="INTA PROTEIN"/>
    <property type="match status" value="1"/>
</dbReference>
<comment type="caution">
    <text evidence="4">The sequence shown here is derived from an EMBL/GenBank/DDBJ whole genome shotgun (WGS) entry which is preliminary data.</text>
</comment>
<dbReference type="InterPro" id="IPR002104">
    <property type="entry name" value="Integrase_catalytic"/>
</dbReference>
<reference evidence="4 5" key="1">
    <citation type="journal article" date="2021" name="Sci. Rep.">
        <title>Phenotypic and genomic hallmarks of a novel, potentially pathogenic rapidly growing Mycobacterium species related to the Mycobacterium fortuitum complex.</title>
        <authorList>
            <person name="Gharbi R."/>
            <person name="Khanna V."/>
            <person name="Frigui W."/>
            <person name="Mhenni B."/>
            <person name="Brosch R."/>
            <person name="Mardassi H."/>
        </authorList>
    </citation>
    <scope>NUCLEOTIDE SEQUENCE [LARGE SCALE GENOMIC DNA]</scope>
    <source>
        <strain evidence="4 5">TNTM28</strain>
    </source>
</reference>
<dbReference type="InterPro" id="IPR044068">
    <property type="entry name" value="CB"/>
</dbReference>
<evidence type="ECO:0000259" key="2">
    <source>
        <dbReference type="PROSITE" id="PS51898"/>
    </source>
</evidence>
<feature type="domain" description="Tyr recombinase" evidence="2">
    <location>
        <begin position="176"/>
        <end position="395"/>
    </location>
</feature>
<proteinExistence type="predicted"/>
<accession>A0ABS6KU19</accession>
<dbReference type="PANTHER" id="PTHR30349">
    <property type="entry name" value="PHAGE INTEGRASE-RELATED"/>
    <property type="match status" value="1"/>
</dbReference>
<dbReference type="PROSITE" id="PS51900">
    <property type="entry name" value="CB"/>
    <property type="match status" value="1"/>
</dbReference>
<gene>
    <name evidence="4" type="ORF">FR943_25310</name>
</gene>
<dbReference type="Proteomes" id="UP000812982">
    <property type="component" value="Unassembled WGS sequence"/>
</dbReference>
<dbReference type="PROSITE" id="PS51898">
    <property type="entry name" value="TYR_RECOMBINASE"/>
    <property type="match status" value="1"/>
</dbReference>
<dbReference type="CDD" id="cd01189">
    <property type="entry name" value="INT_ICEBs1_C_like"/>
    <property type="match status" value="1"/>
</dbReference>
<feature type="domain" description="Core-binding (CB)" evidence="3">
    <location>
        <begin position="66"/>
        <end position="150"/>
    </location>
</feature>
<sequence length="419" mass="46244">MKVPSYVTIRDFESGRRYEVRLEVTGEDGVRRQRRRRFRTLKEAIDAHATVTAERAAGTFTAPSELTVKVACEQWLGGKRIKPTTHAAYSAALAPVIERYGDRPVQKIGKADVEKLVVELRDGTGPRGVWARSSINPMLARWRSVWKDLVAQGILPRNVIDLVEPLRRPSGAPDLKLDDALSEAEVAQLVDAHAVSAPAADADWRTVRDTEHARLRELFVHLALLGLRRGELAGLRWSSIDLDAETPTLAVRATRVSTAQGVIEQDDAKTLSSARELDLPPYLLPILRRVRREQREMRLAVGDMWEGPADGYVIAHPFGRPVSPRALNAWWNRSLKFAGVAHRRLHASRHTAATLLHLRGAPTATIAAWLGHADGVLAMRTYAHTSRESLASAAKLLSPKAMDRATPDAAQEDSTSSTA</sequence>
<dbReference type="Pfam" id="PF00589">
    <property type="entry name" value="Phage_integrase"/>
    <property type="match status" value="1"/>
</dbReference>
<organism evidence="4 5">
    <name type="scientific">[Mycobacterium] fortunisiensis</name>
    <dbReference type="NCBI Taxonomy" id="2600579"/>
    <lineage>
        <taxon>Bacteria</taxon>
        <taxon>Bacillati</taxon>
        <taxon>Actinomycetota</taxon>
        <taxon>Actinomycetes</taxon>
        <taxon>Mycobacteriales</taxon>
        <taxon>Mycobacteriaceae</taxon>
        <taxon>Mycolicibacterium</taxon>
    </lineage>
</organism>
<evidence type="ECO:0000313" key="5">
    <source>
        <dbReference type="Proteomes" id="UP000812982"/>
    </source>
</evidence>
<dbReference type="InterPro" id="IPR050090">
    <property type="entry name" value="Tyrosine_recombinase_XerCD"/>
</dbReference>
<dbReference type="RefSeq" id="WP_217161029.1">
    <property type="nucleotide sequence ID" value="NZ_VOMB01000027.1"/>
</dbReference>
<keyword evidence="5" id="KW-1185">Reference proteome</keyword>
<keyword evidence="1" id="KW-0238">DNA-binding</keyword>
<evidence type="ECO:0000256" key="1">
    <source>
        <dbReference type="PROSITE-ProRule" id="PRU01248"/>
    </source>
</evidence>
<protein>
    <submittedName>
        <fullName evidence="4">Site-specific integrase</fullName>
    </submittedName>
</protein>
<evidence type="ECO:0000259" key="3">
    <source>
        <dbReference type="PROSITE" id="PS51900"/>
    </source>
</evidence>
<name>A0ABS6KU19_9MYCO</name>
<dbReference type="EMBL" id="VOMB01000027">
    <property type="protein sequence ID" value="MBU9767137.1"/>
    <property type="molecule type" value="Genomic_DNA"/>
</dbReference>